<protein>
    <recommendedName>
        <fullName evidence="5">FAD-binding domain-containing protein</fullName>
    </recommendedName>
</protein>
<accession>A0ABC8RFU5</accession>
<keyword evidence="1" id="KW-0560">Oxidoreductase</keyword>
<feature type="transmembrane region" description="Helical" evidence="4">
    <location>
        <begin position="7"/>
        <end position="26"/>
    </location>
</feature>
<evidence type="ECO:0000313" key="6">
    <source>
        <dbReference type="EMBL" id="CAK9143834.1"/>
    </source>
</evidence>
<dbReference type="Pfam" id="PF01494">
    <property type="entry name" value="FAD_binding_3"/>
    <property type="match status" value="1"/>
</dbReference>
<gene>
    <name evidence="6" type="ORF">ILEXP_LOCUS11573</name>
</gene>
<evidence type="ECO:0000259" key="5">
    <source>
        <dbReference type="Pfam" id="PF01494"/>
    </source>
</evidence>
<dbReference type="AlphaFoldDB" id="A0ABC8RFU5"/>
<comment type="similarity">
    <text evidence="3">Belongs to the 3-hydroxybenzoate 6-hydroxylase family.</text>
</comment>
<dbReference type="PANTHER" id="PTHR45934">
    <property type="entry name" value="FAD/NAD(P)-BINDING OXIDOREDUCTASE FAMILY PROTEIN"/>
    <property type="match status" value="1"/>
</dbReference>
<evidence type="ECO:0000313" key="7">
    <source>
        <dbReference type="Proteomes" id="UP001642360"/>
    </source>
</evidence>
<organism evidence="6 7">
    <name type="scientific">Ilex paraguariensis</name>
    <name type="common">yerba mate</name>
    <dbReference type="NCBI Taxonomy" id="185542"/>
    <lineage>
        <taxon>Eukaryota</taxon>
        <taxon>Viridiplantae</taxon>
        <taxon>Streptophyta</taxon>
        <taxon>Embryophyta</taxon>
        <taxon>Tracheophyta</taxon>
        <taxon>Spermatophyta</taxon>
        <taxon>Magnoliopsida</taxon>
        <taxon>eudicotyledons</taxon>
        <taxon>Gunneridae</taxon>
        <taxon>Pentapetalae</taxon>
        <taxon>asterids</taxon>
        <taxon>campanulids</taxon>
        <taxon>Aquifoliales</taxon>
        <taxon>Aquifoliaceae</taxon>
        <taxon>Ilex</taxon>
    </lineage>
</organism>
<evidence type="ECO:0000256" key="3">
    <source>
        <dbReference type="ARBA" id="ARBA00024018"/>
    </source>
</evidence>
<name>A0ABC8RFU5_9AQUA</name>
<evidence type="ECO:0000256" key="4">
    <source>
        <dbReference type="SAM" id="Phobius"/>
    </source>
</evidence>
<reference evidence="6 7" key="1">
    <citation type="submission" date="2024-02" db="EMBL/GenBank/DDBJ databases">
        <authorList>
            <person name="Vignale AGUSTIN F."/>
            <person name="Sosa J E."/>
            <person name="Modenutti C."/>
        </authorList>
    </citation>
    <scope>NUCLEOTIDE SEQUENCE [LARGE SCALE GENOMIC DNA]</scope>
</reference>
<dbReference type="Proteomes" id="UP001642360">
    <property type="component" value="Unassembled WGS sequence"/>
</dbReference>
<dbReference type="InterPro" id="IPR036188">
    <property type="entry name" value="FAD/NAD-bd_sf"/>
</dbReference>
<dbReference type="EMBL" id="CAUOFW020001342">
    <property type="protein sequence ID" value="CAK9143834.1"/>
    <property type="molecule type" value="Genomic_DNA"/>
</dbReference>
<keyword evidence="4" id="KW-0812">Transmembrane</keyword>
<proteinExistence type="inferred from homology"/>
<evidence type="ECO:0000256" key="2">
    <source>
        <dbReference type="ARBA" id="ARBA00023033"/>
    </source>
</evidence>
<evidence type="ECO:0000256" key="1">
    <source>
        <dbReference type="ARBA" id="ARBA00023002"/>
    </source>
</evidence>
<dbReference type="GO" id="GO:0004497">
    <property type="term" value="F:monooxygenase activity"/>
    <property type="evidence" value="ECO:0007669"/>
    <property type="project" value="UniProtKB-KW"/>
</dbReference>
<comment type="caution">
    <text evidence="6">The sequence shown here is derived from an EMBL/GenBank/DDBJ whole genome shotgun (WGS) entry which is preliminary data.</text>
</comment>
<dbReference type="InterPro" id="IPR002938">
    <property type="entry name" value="FAD-bd"/>
</dbReference>
<sequence>MEIKEDIVIVGAGIAGLTTSLGLWRLGLRCLVLESSDSLRTTGFALTLWTNAWRALDAVGIADSLRPHSLQIRGFRVASTESGLPTSELLLETNGKHGDYESRCVRRKDLLEVLEKELPQGTIRYSSKVVSIEESGHFKLIHLADGSIIRTKVLIGCDGVNSLVAKWLGLHKPVNVRRSAIRGLVDFPDGHGFEPKFYVFFGGGVRYGFLPVSEKSLYWFCTFSSSVVQYGEGMEESPLKMKQFVLSRIGNVPKEAFGVVERTELEYISCAPLKMRPPWNVLLGNIAKHNVCVAGDALHPMTPDLGQGGCSALEDSVILARCLAETFSTKPRGEIRDEENEEEEYERINKGLMKYMKERRWRSFSLISTAYVVGFIQESAGMVMKFLREKLFSKYTAGTMLRMADFDCGKLNFA</sequence>
<dbReference type="InterPro" id="IPR044560">
    <property type="entry name" value="MOase"/>
</dbReference>
<dbReference type="SUPFAM" id="SSF51905">
    <property type="entry name" value="FAD/NAD(P)-binding domain"/>
    <property type="match status" value="1"/>
</dbReference>
<keyword evidence="4" id="KW-1133">Transmembrane helix</keyword>
<keyword evidence="7" id="KW-1185">Reference proteome</keyword>
<feature type="domain" description="FAD-binding" evidence="5">
    <location>
        <begin position="6"/>
        <end position="328"/>
    </location>
</feature>
<dbReference type="PANTHER" id="PTHR45934:SF28">
    <property type="entry name" value="OS03G0153100 PROTEIN"/>
    <property type="match status" value="1"/>
</dbReference>
<dbReference type="PRINTS" id="PR00420">
    <property type="entry name" value="RNGMNOXGNASE"/>
</dbReference>
<dbReference type="Gene3D" id="3.50.50.60">
    <property type="entry name" value="FAD/NAD(P)-binding domain"/>
    <property type="match status" value="1"/>
</dbReference>
<keyword evidence="2" id="KW-0503">Monooxygenase</keyword>
<keyword evidence="4" id="KW-0472">Membrane</keyword>